<evidence type="ECO:0000256" key="3">
    <source>
        <dbReference type="SAM" id="SignalP"/>
    </source>
</evidence>
<keyword evidence="6" id="KW-1185">Reference proteome</keyword>
<comment type="caution">
    <text evidence="5">The sequence shown here is derived from an EMBL/GenBank/DDBJ whole genome shotgun (WGS) entry which is preliminary data.</text>
</comment>
<organism evidence="5 6">
    <name type="scientific">Kitasatospora viridis</name>
    <dbReference type="NCBI Taxonomy" id="281105"/>
    <lineage>
        <taxon>Bacteria</taxon>
        <taxon>Bacillati</taxon>
        <taxon>Actinomycetota</taxon>
        <taxon>Actinomycetes</taxon>
        <taxon>Kitasatosporales</taxon>
        <taxon>Streptomycetaceae</taxon>
        <taxon>Kitasatospora</taxon>
    </lineage>
</organism>
<dbReference type="SUPFAM" id="SSF53807">
    <property type="entry name" value="Helical backbone' metal receptor"/>
    <property type="match status" value="1"/>
</dbReference>
<gene>
    <name evidence="5" type="ORF">FHX73_1679</name>
</gene>
<evidence type="ECO:0000256" key="2">
    <source>
        <dbReference type="ARBA" id="ARBA00022729"/>
    </source>
</evidence>
<comment type="similarity">
    <text evidence="1">Belongs to the bacterial solute-binding protein 8 family.</text>
</comment>
<dbReference type="RefSeq" id="WP_145910918.1">
    <property type="nucleotide sequence ID" value="NZ_BAAAMZ010000035.1"/>
</dbReference>
<dbReference type="InterPro" id="IPR054828">
    <property type="entry name" value="Vit_B12_bind_prot"/>
</dbReference>
<evidence type="ECO:0000259" key="4">
    <source>
        <dbReference type="PROSITE" id="PS50983"/>
    </source>
</evidence>
<dbReference type="AlphaFoldDB" id="A0A561SDK0"/>
<dbReference type="InterPro" id="IPR002491">
    <property type="entry name" value="ABC_transptr_periplasmic_BD"/>
</dbReference>
<dbReference type="GO" id="GO:0071281">
    <property type="term" value="P:cellular response to iron ion"/>
    <property type="evidence" value="ECO:0007669"/>
    <property type="project" value="TreeGrafter"/>
</dbReference>
<evidence type="ECO:0000313" key="6">
    <source>
        <dbReference type="Proteomes" id="UP000317940"/>
    </source>
</evidence>
<dbReference type="Gene3D" id="3.40.50.1980">
    <property type="entry name" value="Nitrogenase molybdenum iron protein domain"/>
    <property type="match status" value="2"/>
</dbReference>
<feature type="domain" description="Fe/B12 periplasmic-binding" evidence="4">
    <location>
        <begin position="74"/>
        <end position="329"/>
    </location>
</feature>
<proteinExistence type="inferred from homology"/>
<dbReference type="CDD" id="cd01143">
    <property type="entry name" value="YvrC"/>
    <property type="match status" value="1"/>
</dbReference>
<dbReference type="EMBL" id="VIWT01000006">
    <property type="protein sequence ID" value="TWF72928.1"/>
    <property type="molecule type" value="Genomic_DNA"/>
</dbReference>
<accession>A0A561SDK0</accession>
<dbReference type="InterPro" id="IPR050902">
    <property type="entry name" value="ABC_Transporter_SBP"/>
</dbReference>
<dbReference type="PROSITE" id="PS50983">
    <property type="entry name" value="FE_B12_PBP"/>
    <property type="match status" value="1"/>
</dbReference>
<keyword evidence="2 3" id="KW-0732">Signal</keyword>
<name>A0A561SDK0_9ACTN</name>
<dbReference type="Pfam" id="PF01497">
    <property type="entry name" value="Peripla_BP_2"/>
    <property type="match status" value="1"/>
</dbReference>
<dbReference type="OrthoDB" id="6495095at2"/>
<dbReference type="PANTHER" id="PTHR30535">
    <property type="entry name" value="VITAMIN B12-BINDING PROTEIN"/>
    <property type="match status" value="1"/>
</dbReference>
<reference evidence="5 6" key="1">
    <citation type="submission" date="2019-06" db="EMBL/GenBank/DDBJ databases">
        <title>Sequencing the genomes of 1000 actinobacteria strains.</title>
        <authorList>
            <person name="Klenk H.-P."/>
        </authorList>
    </citation>
    <scope>NUCLEOTIDE SEQUENCE [LARGE SCALE GENOMIC DNA]</scope>
    <source>
        <strain evidence="5 6">DSM 44826</strain>
    </source>
</reference>
<evidence type="ECO:0000313" key="5">
    <source>
        <dbReference type="EMBL" id="TWF72928.1"/>
    </source>
</evidence>
<dbReference type="PROSITE" id="PS51257">
    <property type="entry name" value="PROKAR_LIPOPROTEIN"/>
    <property type="match status" value="1"/>
</dbReference>
<feature type="chain" id="PRO_5021983763" evidence="3">
    <location>
        <begin position="32"/>
        <end position="334"/>
    </location>
</feature>
<dbReference type="NCBIfam" id="NF038402">
    <property type="entry name" value="TroA_like"/>
    <property type="match status" value="1"/>
</dbReference>
<dbReference type="PANTHER" id="PTHR30535:SF34">
    <property type="entry name" value="MOLYBDATE-BINDING PROTEIN MOLA"/>
    <property type="match status" value="1"/>
</dbReference>
<dbReference type="Proteomes" id="UP000317940">
    <property type="component" value="Unassembled WGS sequence"/>
</dbReference>
<evidence type="ECO:0000256" key="1">
    <source>
        <dbReference type="ARBA" id="ARBA00008814"/>
    </source>
</evidence>
<protein>
    <submittedName>
        <fullName evidence="5">Iron complex transport system substrate-binding protein</fullName>
    </submittedName>
</protein>
<feature type="signal peptide" evidence="3">
    <location>
        <begin position="1"/>
        <end position="31"/>
    </location>
</feature>
<sequence length="334" mass="34136">MAPHPDRSRRTPLVRALTTATALVAATAALAGCGSSGKSGSSTASTAASPAAASFPVTLTPSNGSVTVKSQPQRIVSLSPTATEDLYAVGADKQVVAVDSNSNYPAGVPTSSLSGLTPNIEAIVKYQPDLVVASQDTNGLVAGLTKLGVPVLIEPAAAKLDDAYQQIEQLGQATGHTTQAAKTVADMKSKIADTVKQAGGNHSDLSYFWEVSANPYYSATSTTFVGQVASLFGLKNIADAAAKASDGGYPQLSQEYIVSAQPQLILLADNGANDGGQSPQVVAARPGWNTVPAVKNNQIVGLDDDVASRWGPRLPELVSQIAQAVQHASTASAK</sequence>